<dbReference type="SUPFAM" id="SSF81383">
    <property type="entry name" value="F-box domain"/>
    <property type="match status" value="1"/>
</dbReference>
<dbReference type="AlphaFoldDB" id="T0RV32"/>
<gene>
    <name evidence="2" type="ORF">SDRG_06463</name>
</gene>
<dbReference type="OrthoDB" id="9994689at2759"/>
<dbReference type="EMBL" id="JH767148">
    <property type="protein sequence ID" value="EQC36358.1"/>
    <property type="molecule type" value="Genomic_DNA"/>
</dbReference>
<dbReference type="InterPro" id="IPR036047">
    <property type="entry name" value="F-box-like_dom_sf"/>
</dbReference>
<organism evidence="2 3">
    <name type="scientific">Saprolegnia diclina (strain VS20)</name>
    <dbReference type="NCBI Taxonomy" id="1156394"/>
    <lineage>
        <taxon>Eukaryota</taxon>
        <taxon>Sar</taxon>
        <taxon>Stramenopiles</taxon>
        <taxon>Oomycota</taxon>
        <taxon>Saprolegniomycetes</taxon>
        <taxon>Saprolegniales</taxon>
        <taxon>Saprolegniaceae</taxon>
        <taxon>Saprolegnia</taxon>
    </lineage>
</organism>
<protein>
    <submittedName>
        <fullName evidence="2">Uncharacterized protein</fullName>
    </submittedName>
</protein>
<keyword evidence="3" id="KW-1185">Reference proteome</keyword>
<dbReference type="Proteomes" id="UP000030762">
    <property type="component" value="Unassembled WGS sequence"/>
</dbReference>
<dbReference type="InParanoid" id="T0RV32"/>
<evidence type="ECO:0000313" key="3">
    <source>
        <dbReference type="Proteomes" id="UP000030762"/>
    </source>
</evidence>
<name>T0RV32_SAPDV</name>
<feature type="region of interest" description="Disordered" evidence="1">
    <location>
        <begin position="243"/>
        <end position="268"/>
    </location>
</feature>
<sequence>MAATDALTAIVAPMAVDGYLTPCEVLRMGLVCKDMRASLADASDAIWRRFLSRYGGRLADTRHDAFASPYRDIVAHPLVLLLRAEYDFALDPRDDGVPSDVLAAFAATYVARYVHYGDRIWSVYNDSYQCNVLGLTLRHDAVEVHFHVTGDQTEGDLQHPRHATLHVDGHALKPVRMWLIDADPSSSYAGILRYETQVMRDSELRFEYGWSGYSDATLCALTDHFCYAHALDHKLVVRGLPRSRSRATTEEQDAPPRRRLRSDGPVSE</sequence>
<proteinExistence type="predicted"/>
<evidence type="ECO:0000256" key="1">
    <source>
        <dbReference type="SAM" id="MobiDB-lite"/>
    </source>
</evidence>
<dbReference type="GeneID" id="19947190"/>
<evidence type="ECO:0000313" key="2">
    <source>
        <dbReference type="EMBL" id="EQC36358.1"/>
    </source>
</evidence>
<accession>T0RV32</accession>
<dbReference type="RefSeq" id="XP_008610464.1">
    <property type="nucleotide sequence ID" value="XM_008612242.1"/>
</dbReference>
<dbReference type="VEuPathDB" id="FungiDB:SDRG_06463"/>
<reference evidence="2 3" key="1">
    <citation type="submission" date="2012-04" db="EMBL/GenBank/DDBJ databases">
        <title>The Genome Sequence of Saprolegnia declina VS20.</title>
        <authorList>
            <consortium name="The Broad Institute Genome Sequencing Platform"/>
            <person name="Russ C."/>
            <person name="Nusbaum C."/>
            <person name="Tyler B."/>
            <person name="van West P."/>
            <person name="Dieguez-Uribeondo J."/>
            <person name="de Bruijn I."/>
            <person name="Tripathy S."/>
            <person name="Jiang R."/>
            <person name="Young S.K."/>
            <person name="Zeng Q."/>
            <person name="Gargeya S."/>
            <person name="Fitzgerald M."/>
            <person name="Haas B."/>
            <person name="Abouelleil A."/>
            <person name="Alvarado L."/>
            <person name="Arachchi H.M."/>
            <person name="Berlin A."/>
            <person name="Chapman S.B."/>
            <person name="Goldberg J."/>
            <person name="Griggs A."/>
            <person name="Gujja S."/>
            <person name="Hansen M."/>
            <person name="Howarth C."/>
            <person name="Imamovic A."/>
            <person name="Larimer J."/>
            <person name="McCowen C."/>
            <person name="Montmayeur A."/>
            <person name="Murphy C."/>
            <person name="Neiman D."/>
            <person name="Pearson M."/>
            <person name="Priest M."/>
            <person name="Roberts A."/>
            <person name="Saif S."/>
            <person name="Shea T."/>
            <person name="Sisk P."/>
            <person name="Sykes S."/>
            <person name="Wortman J."/>
            <person name="Nusbaum C."/>
            <person name="Birren B."/>
        </authorList>
    </citation>
    <scope>NUCLEOTIDE SEQUENCE [LARGE SCALE GENOMIC DNA]</scope>
    <source>
        <strain evidence="2 3">VS20</strain>
    </source>
</reference>